<dbReference type="STRING" id="1095630.A0A2J6SZ21"/>
<dbReference type="PROSITE" id="PS50292">
    <property type="entry name" value="PEROXIDASE_3"/>
    <property type="match status" value="1"/>
</dbReference>
<dbReference type="Gene3D" id="1.10.640.10">
    <property type="entry name" value="Haem peroxidase domain superfamily, animal type"/>
    <property type="match status" value="1"/>
</dbReference>
<dbReference type="PRINTS" id="PR00457">
    <property type="entry name" value="ANPEROXIDASE"/>
</dbReference>
<keyword evidence="2 6" id="KW-0479">Metal-binding</keyword>
<dbReference type="GO" id="GO:0006979">
    <property type="term" value="P:response to oxidative stress"/>
    <property type="evidence" value="ECO:0007669"/>
    <property type="project" value="InterPro"/>
</dbReference>
<keyword evidence="3" id="KW-0223">Dioxygenase</keyword>
<evidence type="ECO:0000313" key="7">
    <source>
        <dbReference type="EMBL" id="PMD56028.1"/>
    </source>
</evidence>
<dbReference type="PANTHER" id="PTHR11903:SF37">
    <property type="entry name" value="PSI-PRODUCING OXYGENASE A"/>
    <property type="match status" value="1"/>
</dbReference>
<keyword evidence="1 6" id="KW-0349">Heme</keyword>
<dbReference type="GeneID" id="36585249"/>
<dbReference type="InterPro" id="IPR037120">
    <property type="entry name" value="Haem_peroxidase_sf_animal"/>
</dbReference>
<dbReference type="GO" id="GO:0020037">
    <property type="term" value="F:heme binding"/>
    <property type="evidence" value="ECO:0007669"/>
    <property type="project" value="InterPro"/>
</dbReference>
<dbReference type="InterPro" id="IPR036396">
    <property type="entry name" value="Cyt_P450_sf"/>
</dbReference>
<dbReference type="InterPro" id="IPR050783">
    <property type="entry name" value="Oxylipin_biosynth_metab"/>
</dbReference>
<keyword evidence="5 6" id="KW-0408">Iron</keyword>
<feature type="binding site" description="axial binding residue" evidence="6">
    <location>
        <position position="360"/>
    </location>
    <ligand>
        <name>heme b</name>
        <dbReference type="ChEBI" id="CHEBI:60344"/>
    </ligand>
    <ligandPart>
        <name>Fe</name>
        <dbReference type="ChEBI" id="CHEBI:18248"/>
    </ligandPart>
</feature>
<gene>
    <name evidence="7" type="ORF">K444DRAFT_567545</name>
</gene>
<dbReference type="SUPFAM" id="SSF48264">
    <property type="entry name" value="Cytochrome P450"/>
    <property type="match status" value="1"/>
</dbReference>
<dbReference type="CDD" id="cd20612">
    <property type="entry name" value="CYP_LDS-like_C"/>
    <property type="match status" value="1"/>
</dbReference>
<accession>A0A2J6SZ21</accession>
<evidence type="ECO:0000256" key="5">
    <source>
        <dbReference type="ARBA" id="ARBA00023004"/>
    </source>
</evidence>
<evidence type="ECO:0000313" key="8">
    <source>
        <dbReference type="Proteomes" id="UP000235371"/>
    </source>
</evidence>
<keyword evidence="8" id="KW-1185">Reference proteome</keyword>
<dbReference type="Proteomes" id="UP000235371">
    <property type="component" value="Unassembled WGS sequence"/>
</dbReference>
<dbReference type="Pfam" id="PF03098">
    <property type="entry name" value="An_peroxidase"/>
    <property type="match status" value="3"/>
</dbReference>
<dbReference type="CDD" id="cd09817">
    <property type="entry name" value="linoleate_diol_synthase_like"/>
    <property type="match status" value="1"/>
</dbReference>
<evidence type="ECO:0000256" key="2">
    <source>
        <dbReference type="ARBA" id="ARBA00022723"/>
    </source>
</evidence>
<evidence type="ECO:0000256" key="3">
    <source>
        <dbReference type="ARBA" id="ARBA00022964"/>
    </source>
</evidence>
<sequence length="1057" mass="117032">MTSSSSKAEKDDLASLLSRAVEDVWSQAGRVGPDVTTARNIAMTTFAGGVVDDRKYIIENVVQVAASLPNDSQLRNDLSGQFIKTLWNGLKHPPISYLGDEFRYRAADGSNNNIMYPNLGAAGSHYARSVVPQRMKPAILPDPSLIFDTILVRNGPAREHPSKISSMLFYFATIIIHDIFHTDEQDYTRLKSSSYLDLGPLYGHNEDQQKLVRTYKDGTLKKDTFAESRLLGQPPGVCALMIAFNRFHNYVVGEMAIINEGNRFSIPKGVTPQDPGYEAAQLKRDNDLFQTGRLVTCGLYVNIILNDYLRTILNLNQNTIDSNWKLDPRKNFDNVFDTSGIPSGIGNQISAEFNMIYRWHAATSNHDEAWVKDFMRVVFGPDVDPSKLTLPQFLGGLAKWAQGLPTDPAQWEFGGLKRQSDGSFQAGDLVDLLRVATENVAGAFGARNIPAVMKAIEILGIETGRKWNIATLNEVRLFFKLKPHATFLEVNSDPAVAEALQSLYETPDDIELYPGLQAEEAKQPFLPGSGLCPGFTIATAILADAVALVRGDRFYAVDYSPANLTNFGFNAAESSFDVANGGVIYKVLMRAFPGWHRANSVYALFPFSTPDKNREIFTKQGLADKYNYNPPSFIGPPIPVITWQGVVDVLSDQTKFKVPWGNHTFQLTHHDYMLSGDSVANAKQREFVNACLFKPQNALDEVRKFYDAITLSLIRRYSRKIGKSYQVDIVRDIGNLAHANFAGHFFRIPLKDFGGGENSFTDKELYNALAQIFAYVFLDLDTATSFQHSVNAAKATKKLGDATVTSVTAVKTEHFSSFRHMMGITPSETILKDYGTRLVDRLFEGGKSIDEVVWTIIPTAAAAAATQAQGWAQLIDLYLSDDYISHWPEIQKLANSDSPEDFEKLKKYALEGLRLATPAFGVLRVVDVPKTTIEDGSRVVPVKEGDTIFTDFVSAGTDSAKFPDPLKVKLDRPDEYYIHHGWGPHSCLGRPIVTTAAASMLRVFARLGNLRRAPGAAGEMKNKIVGGAFKVFLLPDGSDWGSFPCTKKVLFDDFPSV</sequence>
<dbReference type="GO" id="GO:0006631">
    <property type="term" value="P:fatty acid metabolic process"/>
    <property type="evidence" value="ECO:0007669"/>
    <property type="project" value="UniProtKB-ARBA"/>
</dbReference>
<evidence type="ECO:0000256" key="1">
    <source>
        <dbReference type="ARBA" id="ARBA00022617"/>
    </source>
</evidence>
<reference evidence="7 8" key="1">
    <citation type="submission" date="2016-04" db="EMBL/GenBank/DDBJ databases">
        <title>A degradative enzymes factory behind the ericoid mycorrhizal symbiosis.</title>
        <authorList>
            <consortium name="DOE Joint Genome Institute"/>
            <person name="Martino E."/>
            <person name="Morin E."/>
            <person name="Grelet G."/>
            <person name="Kuo A."/>
            <person name="Kohler A."/>
            <person name="Daghino S."/>
            <person name="Barry K."/>
            <person name="Choi C."/>
            <person name="Cichocki N."/>
            <person name="Clum A."/>
            <person name="Copeland A."/>
            <person name="Hainaut M."/>
            <person name="Haridas S."/>
            <person name="Labutti K."/>
            <person name="Lindquist E."/>
            <person name="Lipzen A."/>
            <person name="Khouja H.-R."/>
            <person name="Murat C."/>
            <person name="Ohm R."/>
            <person name="Olson A."/>
            <person name="Spatafora J."/>
            <person name="Veneault-Fourrey C."/>
            <person name="Henrissat B."/>
            <person name="Grigoriev I."/>
            <person name="Martin F."/>
            <person name="Perotto S."/>
        </authorList>
    </citation>
    <scope>NUCLEOTIDE SEQUENCE [LARGE SCALE GENOMIC DNA]</scope>
    <source>
        <strain evidence="7 8">E</strain>
    </source>
</reference>
<dbReference type="GO" id="GO:0004497">
    <property type="term" value="F:monooxygenase activity"/>
    <property type="evidence" value="ECO:0007669"/>
    <property type="project" value="InterPro"/>
</dbReference>
<dbReference type="GO" id="GO:0005506">
    <property type="term" value="F:iron ion binding"/>
    <property type="evidence" value="ECO:0007669"/>
    <property type="project" value="InterPro"/>
</dbReference>
<protein>
    <submittedName>
        <fullName evidence="7">Fatty acid oxygenase</fullName>
    </submittedName>
</protein>
<dbReference type="AlphaFoldDB" id="A0A2J6SZ21"/>
<dbReference type="RefSeq" id="XP_024732932.1">
    <property type="nucleotide sequence ID" value="XM_024877172.1"/>
</dbReference>
<keyword evidence="4" id="KW-0560">Oxidoreductase</keyword>
<proteinExistence type="predicted"/>
<dbReference type="InterPro" id="IPR034812">
    <property type="entry name" value="Ppo-like_N"/>
</dbReference>
<evidence type="ECO:0000256" key="6">
    <source>
        <dbReference type="PIRSR" id="PIRSR619791-2"/>
    </source>
</evidence>
<dbReference type="InParanoid" id="A0A2J6SZ21"/>
<dbReference type="EMBL" id="KZ613853">
    <property type="protein sequence ID" value="PMD56028.1"/>
    <property type="molecule type" value="Genomic_DNA"/>
</dbReference>
<dbReference type="SUPFAM" id="SSF48113">
    <property type="entry name" value="Heme-dependent peroxidases"/>
    <property type="match status" value="1"/>
</dbReference>
<dbReference type="GO" id="GO:0051213">
    <property type="term" value="F:dioxygenase activity"/>
    <property type="evidence" value="ECO:0007669"/>
    <property type="project" value="UniProtKB-KW"/>
</dbReference>
<dbReference type="Gene3D" id="1.10.630.10">
    <property type="entry name" value="Cytochrome P450"/>
    <property type="match status" value="1"/>
</dbReference>
<dbReference type="OrthoDB" id="823504at2759"/>
<dbReference type="GO" id="GO:0016705">
    <property type="term" value="F:oxidoreductase activity, acting on paired donors, with incorporation or reduction of molecular oxygen"/>
    <property type="evidence" value="ECO:0007669"/>
    <property type="project" value="InterPro"/>
</dbReference>
<name>A0A2J6SZ21_9HELO</name>
<dbReference type="InterPro" id="IPR019791">
    <property type="entry name" value="Haem_peroxidase_animal"/>
</dbReference>
<dbReference type="InterPro" id="IPR010255">
    <property type="entry name" value="Haem_peroxidase_sf"/>
</dbReference>
<dbReference type="PANTHER" id="PTHR11903">
    <property type="entry name" value="PROSTAGLANDIN G/H SYNTHASE"/>
    <property type="match status" value="1"/>
</dbReference>
<dbReference type="GO" id="GO:0004601">
    <property type="term" value="F:peroxidase activity"/>
    <property type="evidence" value="ECO:0007669"/>
    <property type="project" value="InterPro"/>
</dbReference>
<organism evidence="7 8">
    <name type="scientific">Hyaloscypha bicolor E</name>
    <dbReference type="NCBI Taxonomy" id="1095630"/>
    <lineage>
        <taxon>Eukaryota</taxon>
        <taxon>Fungi</taxon>
        <taxon>Dikarya</taxon>
        <taxon>Ascomycota</taxon>
        <taxon>Pezizomycotina</taxon>
        <taxon>Leotiomycetes</taxon>
        <taxon>Helotiales</taxon>
        <taxon>Hyaloscyphaceae</taxon>
        <taxon>Hyaloscypha</taxon>
        <taxon>Hyaloscypha bicolor</taxon>
    </lineage>
</organism>
<evidence type="ECO:0000256" key="4">
    <source>
        <dbReference type="ARBA" id="ARBA00023002"/>
    </source>
</evidence>